<sequence length="248" mass="28797">MKTTLGFATGLMRHLPTQDAIEFIQKTGCEAVEVNFPKDYNERDWISEIPTSALDSFKRVSVHLPKIPAEGEYGQYADNDGTEVVFGMYKRLKTLRNIDAVIVHPNMVSDFDVLPRFGQKVLLENLDKRNTRYTRPEDFRELFSDSSPFGMILDLNHVFTHDPSMRRAKEFYDAYGDRVGEIHLSGFTELHEPLFRTRQDEIIYSIQDFSTPIILEGTMKPEELSLEMEYVLNKMEDYINRARVNRIA</sequence>
<dbReference type="Gene3D" id="3.20.20.150">
    <property type="entry name" value="Divalent-metal-dependent TIM barrel enzymes"/>
    <property type="match status" value="1"/>
</dbReference>
<protein>
    <recommendedName>
        <fullName evidence="3">Xylose isomerase-like TIM barrel domain-containing protein</fullName>
    </recommendedName>
</protein>
<reference evidence="1 2" key="1">
    <citation type="journal article" date="2016" name="Nat. Commun.">
        <title>Thousands of microbial genomes shed light on interconnected biogeochemical processes in an aquifer system.</title>
        <authorList>
            <person name="Anantharaman K."/>
            <person name="Brown C.T."/>
            <person name="Hug L.A."/>
            <person name="Sharon I."/>
            <person name="Castelle C.J."/>
            <person name="Probst A.J."/>
            <person name="Thomas B.C."/>
            <person name="Singh A."/>
            <person name="Wilkins M.J."/>
            <person name="Karaoz U."/>
            <person name="Brodie E.L."/>
            <person name="Williams K.H."/>
            <person name="Hubbard S.S."/>
            <person name="Banfield J.F."/>
        </authorList>
    </citation>
    <scope>NUCLEOTIDE SEQUENCE [LARGE SCALE GENOMIC DNA]</scope>
</reference>
<evidence type="ECO:0000313" key="1">
    <source>
        <dbReference type="EMBL" id="OHA42102.1"/>
    </source>
</evidence>
<gene>
    <name evidence="1" type="ORF">A3H68_03295</name>
</gene>
<accession>A0A1G2P3A4</accession>
<name>A0A1G2P3A4_9BACT</name>
<evidence type="ECO:0000313" key="2">
    <source>
        <dbReference type="Proteomes" id="UP000176429"/>
    </source>
</evidence>
<proteinExistence type="predicted"/>
<dbReference type="SUPFAM" id="SSF51658">
    <property type="entry name" value="Xylose isomerase-like"/>
    <property type="match status" value="1"/>
</dbReference>
<dbReference type="InterPro" id="IPR036237">
    <property type="entry name" value="Xyl_isomerase-like_sf"/>
</dbReference>
<organism evidence="1 2">
    <name type="scientific">Candidatus Taylorbacteria bacterium RIFCSPLOWO2_02_FULL_46_40</name>
    <dbReference type="NCBI Taxonomy" id="1802329"/>
    <lineage>
        <taxon>Bacteria</taxon>
        <taxon>Candidatus Tayloriibacteriota</taxon>
    </lineage>
</organism>
<evidence type="ECO:0008006" key="3">
    <source>
        <dbReference type="Google" id="ProtNLM"/>
    </source>
</evidence>
<comment type="caution">
    <text evidence="1">The sequence shown here is derived from an EMBL/GenBank/DDBJ whole genome shotgun (WGS) entry which is preliminary data.</text>
</comment>
<dbReference type="EMBL" id="MHSH01000012">
    <property type="protein sequence ID" value="OHA42102.1"/>
    <property type="molecule type" value="Genomic_DNA"/>
</dbReference>
<dbReference type="Proteomes" id="UP000176429">
    <property type="component" value="Unassembled WGS sequence"/>
</dbReference>
<dbReference type="AlphaFoldDB" id="A0A1G2P3A4"/>